<gene>
    <name evidence="1" type="ORF">Q8A49_35810</name>
</gene>
<feature type="non-terminal residue" evidence="1">
    <location>
        <position position="1"/>
    </location>
</feature>
<name>A0ABU7L2X1_9ACTN</name>
<proteinExistence type="predicted"/>
<accession>A0ABU7L2X1</accession>
<comment type="caution">
    <text evidence="1">The sequence shown here is derived from an EMBL/GenBank/DDBJ whole genome shotgun (WGS) entry which is preliminary data.</text>
</comment>
<dbReference type="RefSeq" id="WP_330162594.1">
    <property type="nucleotide sequence ID" value="NZ_JAUUCC010000254.1"/>
</dbReference>
<protein>
    <recommendedName>
        <fullName evidence="3">Terminase</fullName>
    </recommendedName>
</protein>
<evidence type="ECO:0008006" key="3">
    <source>
        <dbReference type="Google" id="ProtNLM"/>
    </source>
</evidence>
<dbReference type="Proteomes" id="UP001348641">
    <property type="component" value="Unassembled WGS sequence"/>
</dbReference>
<sequence length="543" mass="60602">LGPAIVRWAESTLVHPLTGAPWRFTPGQKRFLHLWYAVRPDGRWVYRSGVKRGAKGVGKDPFGGSMALAEFVGPVEFVGWDEQGRPVSRARKMSLVQIAANSESQAKDMLRVANAMISKKMRLQYGITPGKLQTQTASGSLVELLVNSERSSEGDPPTAVFLNESHHMTEASGGHALAAVARRNVGKSPTYIGARLLELTNAHQQGMDSVAENSYEAWQAQVAGRTALRDILYDSVEADPATDLYDVVSLERGIRQAYMDAPWIDVERLIAEVQDLRTSVADSIRFYLNGLAAAEDAWVDPRRFDALARPDVVVADRERITLFLDCSKSSDATGLVGCRISDGHVFVLGMWQRPHGERGKGWLAPRHEVDAAARAALERYRVMWFGIDPSPARDDEDESLYWKEIIDGLHRDWHKRLFLWATPGQATGHSVMWDMRMSARGGRERNMRFTEEAMEVARLVDEEEGAPFTWDGHAGLRMHAHNAKRKPNQFGFTLGKVTRDSSKLVDLAVCTVGVRLGRRLVMNHPKFRKRSTGARKGKAVILR</sequence>
<reference evidence="1 2" key="1">
    <citation type="submission" date="2023-07" db="EMBL/GenBank/DDBJ databases">
        <authorList>
            <person name="Girao M."/>
            <person name="Carvalho M.F."/>
        </authorList>
    </citation>
    <scope>NUCLEOTIDE SEQUENCE [LARGE SCALE GENOMIC DNA]</scope>
    <source>
        <strain evidence="1 2">66/93</strain>
    </source>
</reference>
<organism evidence="1 2">
    <name type="scientific">Nocardiopsis tropica</name>
    <dbReference type="NCBI Taxonomy" id="109330"/>
    <lineage>
        <taxon>Bacteria</taxon>
        <taxon>Bacillati</taxon>
        <taxon>Actinomycetota</taxon>
        <taxon>Actinomycetes</taxon>
        <taxon>Streptosporangiales</taxon>
        <taxon>Nocardiopsidaceae</taxon>
        <taxon>Nocardiopsis</taxon>
    </lineage>
</organism>
<dbReference type="EMBL" id="JAUUCC010000254">
    <property type="protein sequence ID" value="MEE2055879.1"/>
    <property type="molecule type" value="Genomic_DNA"/>
</dbReference>
<evidence type="ECO:0000313" key="2">
    <source>
        <dbReference type="Proteomes" id="UP001348641"/>
    </source>
</evidence>
<evidence type="ECO:0000313" key="1">
    <source>
        <dbReference type="EMBL" id="MEE2055879.1"/>
    </source>
</evidence>